<evidence type="ECO:0000256" key="2">
    <source>
        <dbReference type="SAM" id="Phobius"/>
    </source>
</evidence>
<evidence type="ECO:0000313" key="3">
    <source>
        <dbReference type="EMBL" id="MFD2521093.1"/>
    </source>
</evidence>
<name>A0ABW5J5M8_9BACT</name>
<comment type="caution">
    <text evidence="3">The sequence shown here is derived from an EMBL/GenBank/DDBJ whole genome shotgun (WGS) entry which is preliminary data.</text>
</comment>
<feature type="transmembrane region" description="Helical" evidence="2">
    <location>
        <begin position="55"/>
        <end position="74"/>
    </location>
</feature>
<gene>
    <name evidence="3" type="ORF">ACFSR2_09380</name>
</gene>
<dbReference type="RefSeq" id="WP_340234823.1">
    <property type="nucleotide sequence ID" value="NZ_JBBEWC010000003.1"/>
</dbReference>
<keyword evidence="2" id="KW-0472">Membrane</keyword>
<protein>
    <submittedName>
        <fullName evidence="3">Uncharacterized protein</fullName>
    </submittedName>
</protein>
<keyword evidence="2" id="KW-0812">Transmembrane</keyword>
<accession>A0ABW5J5M8</accession>
<dbReference type="Proteomes" id="UP001597510">
    <property type="component" value="Unassembled WGS sequence"/>
</dbReference>
<dbReference type="EMBL" id="JBHULC010000008">
    <property type="protein sequence ID" value="MFD2521093.1"/>
    <property type="molecule type" value="Genomic_DNA"/>
</dbReference>
<evidence type="ECO:0000256" key="1">
    <source>
        <dbReference type="SAM" id="Coils"/>
    </source>
</evidence>
<keyword evidence="4" id="KW-1185">Reference proteome</keyword>
<proteinExistence type="predicted"/>
<organism evidence="3 4">
    <name type="scientific">Emticicia soli</name>
    <dbReference type="NCBI Taxonomy" id="2027878"/>
    <lineage>
        <taxon>Bacteria</taxon>
        <taxon>Pseudomonadati</taxon>
        <taxon>Bacteroidota</taxon>
        <taxon>Cytophagia</taxon>
        <taxon>Cytophagales</taxon>
        <taxon>Leadbetterellaceae</taxon>
        <taxon>Emticicia</taxon>
    </lineage>
</organism>
<reference evidence="4" key="1">
    <citation type="journal article" date="2019" name="Int. J. Syst. Evol. Microbiol.">
        <title>The Global Catalogue of Microorganisms (GCM) 10K type strain sequencing project: providing services to taxonomists for standard genome sequencing and annotation.</title>
        <authorList>
            <consortium name="The Broad Institute Genomics Platform"/>
            <consortium name="The Broad Institute Genome Sequencing Center for Infectious Disease"/>
            <person name="Wu L."/>
            <person name="Ma J."/>
        </authorList>
    </citation>
    <scope>NUCLEOTIDE SEQUENCE [LARGE SCALE GENOMIC DNA]</scope>
    <source>
        <strain evidence="4">KCTC 52344</strain>
    </source>
</reference>
<evidence type="ECO:0000313" key="4">
    <source>
        <dbReference type="Proteomes" id="UP001597510"/>
    </source>
</evidence>
<keyword evidence="1" id="KW-0175">Coiled coil</keyword>
<keyword evidence="2" id="KW-1133">Transmembrane helix</keyword>
<sequence length="195" mass="22166">MKDRLERFVRDNQDDFDSYEPSKALWKKIETEVAKQQPAGKRLNGKVVKFGGAKWGISIAAGIAILLTVGYGIITYRTIPNDLASFNPGPVPSAYKSTYGKEIVEFASLVEQKREELKSLEKEDPQLYHQFDAELQALDKSYQNLKNELPQNPNPEDLLKAMVQNLTMQIDLLNQQLQIIQKIKEVKNGKIKTMV</sequence>
<feature type="coiled-coil region" evidence="1">
    <location>
        <begin position="103"/>
        <end position="183"/>
    </location>
</feature>